<keyword evidence="1 2" id="KW-0378">Hydrolase</keyword>
<dbReference type="NCBIfam" id="TIGR00051">
    <property type="entry name" value="YbgC/FadM family acyl-CoA thioesterase"/>
    <property type="match status" value="1"/>
</dbReference>
<keyword evidence="3" id="KW-1185">Reference proteome</keyword>
<proteinExistence type="predicted"/>
<dbReference type="EMBL" id="CATYWO010000002">
    <property type="protein sequence ID" value="CAJ0785671.1"/>
    <property type="molecule type" value="Genomic_DNA"/>
</dbReference>
<dbReference type="GO" id="GO:0016787">
    <property type="term" value="F:hydrolase activity"/>
    <property type="evidence" value="ECO:0007669"/>
    <property type="project" value="UniProtKB-KW"/>
</dbReference>
<accession>A0ABM9J7W8</accession>
<dbReference type="EC" id="3.1.-.-" evidence="2"/>
<gene>
    <name evidence="2" type="ORF">LMG7141_01674</name>
</gene>
<name>A0ABM9J7W8_9RALS</name>
<evidence type="ECO:0000313" key="2">
    <source>
        <dbReference type="EMBL" id="CAJ0785671.1"/>
    </source>
</evidence>
<dbReference type="InterPro" id="IPR006684">
    <property type="entry name" value="YbgC/YbaW"/>
</dbReference>
<comment type="caution">
    <text evidence="2">The sequence shown here is derived from an EMBL/GenBank/DDBJ whole genome shotgun (WGS) entry which is preliminary data.</text>
</comment>
<dbReference type="Pfam" id="PF13279">
    <property type="entry name" value="4HBT_2"/>
    <property type="match status" value="1"/>
</dbReference>
<organism evidence="2 3">
    <name type="scientific">Ralstonia condita</name>
    <dbReference type="NCBI Taxonomy" id="3058600"/>
    <lineage>
        <taxon>Bacteria</taxon>
        <taxon>Pseudomonadati</taxon>
        <taxon>Pseudomonadota</taxon>
        <taxon>Betaproteobacteria</taxon>
        <taxon>Burkholderiales</taxon>
        <taxon>Burkholderiaceae</taxon>
        <taxon>Ralstonia</taxon>
    </lineage>
</organism>
<evidence type="ECO:0000256" key="1">
    <source>
        <dbReference type="ARBA" id="ARBA00022801"/>
    </source>
</evidence>
<dbReference type="CDD" id="cd00586">
    <property type="entry name" value="4HBT"/>
    <property type="match status" value="1"/>
</dbReference>
<dbReference type="SUPFAM" id="SSF54637">
    <property type="entry name" value="Thioesterase/thiol ester dehydrase-isomerase"/>
    <property type="match status" value="1"/>
</dbReference>
<sequence length="150" mass="17349">MNKEATMTARDLPPLVASARVEVPFHDVDAMDVCWHGHYLKYFEIGRAALLRCFHYDYREMRDSGFLWPVVEAHLKYIKPATYGQQIEVRATLMEYQNRLKIGYEIVDCASGMRLTKGHTTQVAVCARTGELQFVSPPVMVERVERAWPR</sequence>
<protein>
    <submittedName>
        <fullName evidence="2">Esterase</fullName>
        <ecNumber evidence="2">3.1.-.-</ecNumber>
    </submittedName>
</protein>
<dbReference type="Gene3D" id="3.10.129.10">
    <property type="entry name" value="Hotdog Thioesterase"/>
    <property type="match status" value="1"/>
</dbReference>
<evidence type="ECO:0000313" key="3">
    <source>
        <dbReference type="Proteomes" id="UP001189616"/>
    </source>
</evidence>
<dbReference type="InterPro" id="IPR029069">
    <property type="entry name" value="HotDog_dom_sf"/>
</dbReference>
<reference evidence="2 3" key="1">
    <citation type="submission" date="2023-07" db="EMBL/GenBank/DDBJ databases">
        <authorList>
            <person name="Peeters C."/>
        </authorList>
    </citation>
    <scope>NUCLEOTIDE SEQUENCE [LARGE SCALE GENOMIC DNA]</scope>
    <source>
        <strain evidence="2 3">LMG 7141</strain>
    </source>
</reference>
<dbReference type="Proteomes" id="UP001189616">
    <property type="component" value="Unassembled WGS sequence"/>
</dbReference>